<name>Q3ZVI9_SPICI</name>
<keyword evidence="1" id="KW-1133">Transmembrane helix</keyword>
<reference evidence="2" key="1">
    <citation type="submission" date="2005-05" db="EMBL/GenBank/DDBJ databases">
        <authorList>
            <person name="Foissac X."/>
        </authorList>
    </citation>
    <scope>NUCLEOTIDE SEQUENCE</scope>
    <source>
        <strain evidence="2">GII3</strain>
        <plasmid evidence="2">pSci5</plasmid>
    </source>
</reference>
<proteinExistence type="predicted"/>
<evidence type="ECO:0000313" key="2">
    <source>
        <dbReference type="EMBL" id="CAI94299.1"/>
    </source>
</evidence>
<organism evidence="2">
    <name type="scientific">Spiroplasma citri</name>
    <dbReference type="NCBI Taxonomy" id="2133"/>
    <lineage>
        <taxon>Bacteria</taxon>
        <taxon>Bacillati</taxon>
        <taxon>Mycoplasmatota</taxon>
        <taxon>Mollicutes</taxon>
        <taxon>Entomoplasmatales</taxon>
        <taxon>Spiroplasmataceae</taxon>
        <taxon>Spiroplasma</taxon>
    </lineage>
</organism>
<keyword evidence="2" id="KW-0614">Plasmid</keyword>
<dbReference type="RefSeq" id="WP_011310479.1">
    <property type="nucleotide sequence ID" value="NC_007391.1"/>
</dbReference>
<protein>
    <submittedName>
        <fullName evidence="2">Putative transmembrane protein</fullName>
    </submittedName>
</protein>
<gene>
    <name evidence="2" type="primary">pCF</name>
</gene>
<dbReference type="EMBL" id="AJ969073">
    <property type="protein sequence ID" value="CAI94299.1"/>
    <property type="molecule type" value="Genomic_DNA"/>
</dbReference>
<feature type="transmembrane region" description="Helical" evidence="1">
    <location>
        <begin position="20"/>
        <end position="43"/>
    </location>
</feature>
<sequence length="190" mass="22005">MMTLLATSGVNDLLNKILGIALPILIAIAVVSAIIMIGVYAIGGKFNADSSNRKETIKINCYELAHQDMLIKWLVVQTDIEHYQTERELKIKNGNLNAYPDLIITKNDDSEIYVEFERTQKSPSRFKKKLDGHTKWLRNGGQIYWITPTQTLANWIQRQIDKDDFKTELQQVIIWPTHELNTYEIWNNKE</sequence>
<geneLocation type="plasmid" evidence="2">
    <name>pSci5</name>
</geneLocation>
<evidence type="ECO:0000256" key="1">
    <source>
        <dbReference type="SAM" id="Phobius"/>
    </source>
</evidence>
<accession>Q3ZVI9</accession>
<keyword evidence="1" id="KW-0472">Membrane</keyword>
<reference evidence="2" key="2">
    <citation type="journal article" date="2006" name="Microbiology (Mosc.)">
        <title>Absence of plasmids encoding adhesion-related proteins innon-insect-transmissible strains of Spiroplasma citri.</title>
        <authorList>
            <person name="Berho N."/>
            <person name="Duret S."/>
            <person name="Renaudin J."/>
        </authorList>
    </citation>
    <scope>NUCLEOTIDE SEQUENCE</scope>
    <source>
        <strain evidence="2">GII3</strain>
        <plasmid evidence="2">pSci5</plasmid>
    </source>
</reference>
<dbReference type="AlphaFoldDB" id="Q3ZVI9"/>
<keyword evidence="1 2" id="KW-0812">Transmembrane</keyword>